<feature type="transmembrane region" description="Helical" evidence="1">
    <location>
        <begin position="38"/>
        <end position="57"/>
    </location>
</feature>
<dbReference type="InterPro" id="IPR036514">
    <property type="entry name" value="SGNH_hydro_sf"/>
</dbReference>
<feature type="domain" description="Ricin B lectin" evidence="2">
    <location>
        <begin position="862"/>
        <end position="999"/>
    </location>
</feature>
<keyword evidence="1" id="KW-0472">Membrane</keyword>
<evidence type="ECO:0000313" key="4">
    <source>
        <dbReference type="Proteomes" id="UP000468388"/>
    </source>
</evidence>
<dbReference type="Pfam" id="PF14200">
    <property type="entry name" value="RicinB_lectin_2"/>
    <property type="match status" value="2"/>
</dbReference>
<sequence>MQTLFNMAITGATVSTCKTINYLYIENTLKIDFPMKKLFFYLLILCLGTIDTYAQALRTFYVDFGPNDVTNGNITNSPDINGNYWNNVTNTSTTAPSVYLLTSRNTSSGAFINITAGFSSNGINNGGLLAPAAALLKDFAINTATQDYFHTDNTAGFIIKGLDVSKGYVFNFFATRNDPEVRKSNYTLVGKTTYSATLQTSGTNLGGTGYNGNNSTVLTTGTISPDAKGQIAITVKRELGSFAYIGALKIEEVRIPVTALKTVYIDFGPNDVTNGNITASPDINGNYWNNVTNINTTAPPVNLADKANASTGAYIKITSGFLSNGIQNGGLLSPDAGLLGDFAIPTATQDYFHTTASSSLSIRGLDKTKGYVFNLFGTRNDPEKRITTYSLTGASFYNGILQTSGTDLGGTGYNGNTKTILTSDIIMPDDNGQINLTVTKTEGSFGYLGVMKMNQVDPVVFEPYCPTKDIGRIAIMGSSVPSGTGATNNQGYAQLYAQLLTARVNGGVGQPWNVSNISVPGNNTISVINRWDNDLLPLCSRYVIYALSLGNEGITTGGQATFDQFRDNMKLLINKARQQGIEPIITNCYSREDYTATEYNFIKQMNLLIHSWNVASVNLLGALDNGSGRWATGYKYDDLHPNDAGHLEFEYAIVPSLFDALKAGKSQPYRVDGTSLSLSAASGYKLQIKPEETLHSFTYSYDIQTSSTGQVAELSTAAGLNKLVINASGKMDYSSASSTGIPGLTVLNDNQWHKVTLTHYYAMGKTLLYIDKVLQGAIAEKIVTTSFDLNGSNAPAANYRTLLLYRSGMAAEEINAMVDANLLKSSLEIYSPLDGANVFSADPIVNLAQSTNKVRKVNLISGTYYLQNRFSRLYMDVDDNLITQDGANIQQWGFMGTTNQQFTFTHLGNDVYKIICVKSGKSVDVSGVNTADGVNVQQWGYGSGANQQFSMVPVDSDYYKIVAKHSGKLVEVSNFSTVNGGNVQQWTDVNQISGQWKLIRLSAAMPATIASATKKDDITGISVYPNPAVTTLYVGGVTNPVSIEVYNSLGLLQISSFGTSIAVDQLKAGMYFVQLKSKGIYQVLKFIKQ</sequence>
<dbReference type="Gene3D" id="2.60.120.200">
    <property type="match status" value="1"/>
</dbReference>
<keyword evidence="1" id="KW-1133">Transmembrane helix</keyword>
<dbReference type="SUPFAM" id="SSF49899">
    <property type="entry name" value="Concanavalin A-like lectins/glucanases"/>
    <property type="match status" value="1"/>
</dbReference>
<dbReference type="OrthoDB" id="857489at2"/>
<dbReference type="GO" id="GO:0005975">
    <property type="term" value="P:carbohydrate metabolic process"/>
    <property type="evidence" value="ECO:0007669"/>
    <property type="project" value="UniProtKB-ARBA"/>
</dbReference>
<dbReference type="Gene3D" id="2.80.10.50">
    <property type="match status" value="1"/>
</dbReference>
<name>A0A6N8JIH4_9BACT</name>
<protein>
    <submittedName>
        <fullName evidence="3">T9SS type A sorting domain-containing protein</fullName>
    </submittedName>
</protein>
<organism evidence="3 4">
    <name type="scientific">Chitinophaga oryziterrae</name>
    <dbReference type="NCBI Taxonomy" id="1031224"/>
    <lineage>
        <taxon>Bacteria</taxon>
        <taxon>Pseudomonadati</taxon>
        <taxon>Bacteroidota</taxon>
        <taxon>Chitinophagia</taxon>
        <taxon>Chitinophagales</taxon>
        <taxon>Chitinophagaceae</taxon>
        <taxon>Chitinophaga</taxon>
    </lineage>
</organism>
<dbReference type="Gene3D" id="3.40.50.1110">
    <property type="entry name" value="SGNH hydrolase"/>
    <property type="match status" value="1"/>
</dbReference>
<keyword evidence="4" id="KW-1185">Reference proteome</keyword>
<dbReference type="InterPro" id="IPR000772">
    <property type="entry name" value="Ricin_B_lectin"/>
</dbReference>
<dbReference type="Proteomes" id="UP000468388">
    <property type="component" value="Unassembled WGS sequence"/>
</dbReference>
<evidence type="ECO:0000259" key="2">
    <source>
        <dbReference type="SMART" id="SM00458"/>
    </source>
</evidence>
<dbReference type="InterPro" id="IPR013830">
    <property type="entry name" value="SGNH_hydro"/>
</dbReference>
<dbReference type="SMART" id="SM00458">
    <property type="entry name" value="RICIN"/>
    <property type="match status" value="1"/>
</dbReference>
<evidence type="ECO:0000313" key="3">
    <source>
        <dbReference type="EMBL" id="MVT45035.1"/>
    </source>
</evidence>
<dbReference type="SUPFAM" id="SSF50370">
    <property type="entry name" value="Ricin B-like lectins"/>
    <property type="match status" value="1"/>
</dbReference>
<dbReference type="InterPro" id="IPR013320">
    <property type="entry name" value="ConA-like_dom_sf"/>
</dbReference>
<dbReference type="Pfam" id="PF13472">
    <property type="entry name" value="Lipase_GDSL_2"/>
    <property type="match status" value="1"/>
</dbReference>
<reference evidence="3 4" key="1">
    <citation type="submission" date="2019-12" db="EMBL/GenBank/DDBJ databases">
        <title>The draft genomic sequence of strain Chitinophaga oryziterrae JCM 16595.</title>
        <authorList>
            <person name="Zhang X."/>
        </authorList>
    </citation>
    <scope>NUCLEOTIDE SEQUENCE [LARGE SCALE GENOMIC DNA]</scope>
    <source>
        <strain evidence="3 4">JCM 16595</strain>
    </source>
</reference>
<dbReference type="EMBL" id="WRXO01000015">
    <property type="protein sequence ID" value="MVT45035.1"/>
    <property type="molecule type" value="Genomic_DNA"/>
</dbReference>
<dbReference type="Pfam" id="PF18962">
    <property type="entry name" value="Por_Secre_tail"/>
    <property type="match status" value="1"/>
</dbReference>
<comment type="caution">
    <text evidence="3">The sequence shown here is derived from an EMBL/GenBank/DDBJ whole genome shotgun (WGS) entry which is preliminary data.</text>
</comment>
<keyword evidence="1" id="KW-0812">Transmembrane</keyword>
<dbReference type="InterPro" id="IPR035992">
    <property type="entry name" value="Ricin_B-like_lectins"/>
</dbReference>
<evidence type="ECO:0000256" key="1">
    <source>
        <dbReference type="SAM" id="Phobius"/>
    </source>
</evidence>
<dbReference type="CDD" id="cd00229">
    <property type="entry name" value="SGNH_hydrolase"/>
    <property type="match status" value="1"/>
</dbReference>
<dbReference type="GO" id="GO:0016788">
    <property type="term" value="F:hydrolase activity, acting on ester bonds"/>
    <property type="evidence" value="ECO:0007669"/>
    <property type="project" value="UniProtKB-ARBA"/>
</dbReference>
<dbReference type="AlphaFoldDB" id="A0A6N8JIH4"/>
<proteinExistence type="predicted"/>
<dbReference type="GO" id="GO:0004553">
    <property type="term" value="F:hydrolase activity, hydrolyzing O-glycosyl compounds"/>
    <property type="evidence" value="ECO:0007669"/>
    <property type="project" value="UniProtKB-ARBA"/>
</dbReference>
<dbReference type="InterPro" id="IPR026444">
    <property type="entry name" value="Secre_tail"/>
</dbReference>
<dbReference type="NCBIfam" id="TIGR04183">
    <property type="entry name" value="Por_Secre_tail"/>
    <property type="match status" value="1"/>
</dbReference>
<dbReference type="CDD" id="cd00161">
    <property type="entry name" value="beta-trefoil_Ricin-like"/>
    <property type="match status" value="1"/>
</dbReference>
<gene>
    <name evidence="3" type="ORF">GO495_30890</name>
</gene>
<accession>A0A6N8JIH4</accession>
<dbReference type="SUPFAM" id="SSF52266">
    <property type="entry name" value="SGNH hydrolase"/>
    <property type="match status" value="1"/>
</dbReference>